<keyword evidence="1" id="KW-1133">Transmembrane helix</keyword>
<feature type="transmembrane region" description="Helical" evidence="1">
    <location>
        <begin position="411"/>
        <end position="431"/>
    </location>
</feature>
<keyword evidence="1" id="KW-0472">Membrane</keyword>
<evidence type="ECO:0000313" key="2">
    <source>
        <dbReference type="EMBL" id="GII59006.1"/>
    </source>
</evidence>
<organism evidence="2 3">
    <name type="scientific">Planotetraspora thailandica</name>
    <dbReference type="NCBI Taxonomy" id="487172"/>
    <lineage>
        <taxon>Bacteria</taxon>
        <taxon>Bacillati</taxon>
        <taxon>Actinomycetota</taxon>
        <taxon>Actinomycetes</taxon>
        <taxon>Streptosporangiales</taxon>
        <taxon>Streptosporangiaceae</taxon>
        <taxon>Planotetraspora</taxon>
    </lineage>
</organism>
<reference evidence="2" key="1">
    <citation type="submission" date="2021-01" db="EMBL/GenBank/DDBJ databases">
        <title>Whole genome shotgun sequence of Planotetraspora thailandica NBRC 104271.</title>
        <authorList>
            <person name="Komaki H."/>
            <person name="Tamura T."/>
        </authorList>
    </citation>
    <scope>NUCLEOTIDE SEQUENCE</scope>
    <source>
        <strain evidence="2">NBRC 104271</strain>
    </source>
</reference>
<sequence length="655" mass="70360">MDQTTILGFGIAVVGLVATLAPLFRGPQPIDPTAEARDLAERVTEEEGREFKRLLGGDRQALNSEGINLRFVLDSHCSIEGSVPEGDLETIAAYYRDLRTRRLVITGADDTLASGDAGTGKTVLAVALVLKLIKSRIGDEPVPVRLSATSWDGSPLRAWLATSLQRAPYSLSKRVATALVDHHLVLPVIDGLDEMDSTPSPGYGSRADELLQAVDGYGTGISNPPVVLTCRNSQYDALLEANAHLEAAARIRICTVDSRAIQKFLMERVCTSPRNSERWRPILDEVASAPDGSLSRELNTPWRLTLAAVVYQERSTDAGEYLREPSDMIALASTGDLYEKLLDWYIPAAVSAGSTSRAASVDAKQVWRRLARLAAYLNQSAGKRQAGGRTLSGTGLVLHELWPMAGGWPPLIHLGILLLTWLIFVTINTIIPIDENDLLQKVANAGAFGGLTSVILLWFGSTTPVRWGAEAMRSRSGRRAFAAAGALGLFLGGVFYLAGGDWVVGLVVGLPAALGFGFLTGGTARPAKGSDPREPIRSNLRFAAANGLVDGAAFGGALVMTSHPAQGIAVGIMTGLTMFLGIGMASVRYFSFLLCALPQFPLRMGRFLNWCYNAGLLRVSGTAYQFRHRELQNYLAAHPDPPPDLPLAALARRPL</sequence>
<comment type="caution">
    <text evidence="2">The sequence shown here is derived from an EMBL/GenBank/DDBJ whole genome shotgun (WGS) entry which is preliminary data.</text>
</comment>
<gene>
    <name evidence="2" type="ORF">Pth03_73950</name>
</gene>
<name>A0A8J3Y1G4_9ACTN</name>
<feature type="transmembrane region" description="Helical" evidence="1">
    <location>
        <begin position="542"/>
        <end position="562"/>
    </location>
</feature>
<feature type="transmembrane region" description="Helical" evidence="1">
    <location>
        <begin position="503"/>
        <end position="521"/>
    </location>
</feature>
<feature type="transmembrane region" description="Helical" evidence="1">
    <location>
        <begin position="443"/>
        <end position="460"/>
    </location>
</feature>
<dbReference type="AlphaFoldDB" id="A0A8J3Y1G4"/>
<feature type="transmembrane region" description="Helical" evidence="1">
    <location>
        <begin position="6"/>
        <end position="24"/>
    </location>
</feature>
<dbReference type="Proteomes" id="UP000605992">
    <property type="component" value="Unassembled WGS sequence"/>
</dbReference>
<evidence type="ECO:0008006" key="4">
    <source>
        <dbReference type="Google" id="ProtNLM"/>
    </source>
</evidence>
<feature type="transmembrane region" description="Helical" evidence="1">
    <location>
        <begin position="480"/>
        <end position="497"/>
    </location>
</feature>
<proteinExistence type="predicted"/>
<keyword evidence="1" id="KW-0812">Transmembrane</keyword>
<dbReference type="EMBL" id="BOOR01000076">
    <property type="protein sequence ID" value="GII59006.1"/>
    <property type="molecule type" value="Genomic_DNA"/>
</dbReference>
<dbReference type="Gene3D" id="3.40.50.300">
    <property type="entry name" value="P-loop containing nucleotide triphosphate hydrolases"/>
    <property type="match status" value="1"/>
</dbReference>
<dbReference type="SUPFAM" id="SSF52540">
    <property type="entry name" value="P-loop containing nucleoside triphosphate hydrolases"/>
    <property type="match status" value="1"/>
</dbReference>
<keyword evidence="3" id="KW-1185">Reference proteome</keyword>
<evidence type="ECO:0000256" key="1">
    <source>
        <dbReference type="SAM" id="Phobius"/>
    </source>
</evidence>
<accession>A0A8J3Y1G4</accession>
<evidence type="ECO:0000313" key="3">
    <source>
        <dbReference type="Proteomes" id="UP000605992"/>
    </source>
</evidence>
<protein>
    <recommendedName>
        <fullName evidence="4">NACHT domain-containing protein</fullName>
    </recommendedName>
</protein>
<dbReference type="InterPro" id="IPR027417">
    <property type="entry name" value="P-loop_NTPase"/>
</dbReference>
<feature type="transmembrane region" description="Helical" evidence="1">
    <location>
        <begin position="568"/>
        <end position="597"/>
    </location>
</feature>